<dbReference type="PROSITE" id="PS00237">
    <property type="entry name" value="G_PROTEIN_RECEP_F1_1"/>
    <property type="match status" value="1"/>
</dbReference>
<keyword evidence="4 13" id="KW-0812">Transmembrane</keyword>
<dbReference type="InterPro" id="IPR000725">
    <property type="entry name" value="Olfact_rcpt"/>
</dbReference>
<dbReference type="SUPFAM" id="SSF81321">
    <property type="entry name" value="Family A G protein-coupled receptor-like"/>
    <property type="match status" value="1"/>
</dbReference>
<evidence type="ECO:0000256" key="15">
    <source>
        <dbReference type="SAM" id="SignalP"/>
    </source>
</evidence>
<dbReference type="PANTHER" id="PTHR24242:SF253">
    <property type="entry name" value="OLFACTORY RECEPTOR-RELATED"/>
    <property type="match status" value="1"/>
</dbReference>
<evidence type="ECO:0000313" key="17">
    <source>
        <dbReference type="EMBL" id="DBA29669.1"/>
    </source>
</evidence>
<evidence type="ECO:0000256" key="9">
    <source>
        <dbReference type="ARBA" id="ARBA00023157"/>
    </source>
</evidence>
<dbReference type="Pfam" id="PF13853">
    <property type="entry name" value="7tm_4"/>
    <property type="match status" value="1"/>
</dbReference>
<proteinExistence type="inferred from homology"/>
<feature type="transmembrane region" description="Helical" evidence="14">
    <location>
        <begin position="170"/>
        <end position="190"/>
    </location>
</feature>
<evidence type="ECO:0000313" key="18">
    <source>
        <dbReference type="Proteomes" id="UP001181693"/>
    </source>
</evidence>
<keyword evidence="2 14" id="KW-1003">Cell membrane</keyword>
<keyword evidence="10 13" id="KW-0675">Receptor</keyword>
<name>A0AAV3AEC4_PYXAD</name>
<dbReference type="PRINTS" id="PR00245">
    <property type="entry name" value="OLFACTORYR"/>
</dbReference>
<evidence type="ECO:0000256" key="4">
    <source>
        <dbReference type="ARBA" id="ARBA00022692"/>
    </source>
</evidence>
<feature type="transmembrane region" description="Helical" evidence="14">
    <location>
        <begin position="104"/>
        <end position="122"/>
    </location>
</feature>
<feature type="transmembrane region" description="Helical" evidence="14">
    <location>
        <begin position="202"/>
        <end position="225"/>
    </location>
</feature>
<feature type="chain" id="PRO_5043595668" description="Olfactory receptor" evidence="15">
    <location>
        <begin position="19"/>
        <end position="276"/>
    </location>
</feature>
<comment type="caution">
    <text evidence="14">Lacks conserved residue(s) required for the propagation of feature annotation.</text>
</comment>
<evidence type="ECO:0000256" key="14">
    <source>
        <dbReference type="RuleBase" id="RU363047"/>
    </source>
</evidence>
<evidence type="ECO:0000256" key="2">
    <source>
        <dbReference type="ARBA" id="ARBA00022475"/>
    </source>
</evidence>
<dbReference type="GO" id="GO:0004930">
    <property type="term" value="F:G protein-coupled receptor activity"/>
    <property type="evidence" value="ECO:0007669"/>
    <property type="project" value="UniProtKB-KW"/>
</dbReference>
<gene>
    <name evidence="17" type="ORF">GDO54_005733</name>
</gene>
<organism evidence="17 18">
    <name type="scientific">Pyxicephalus adspersus</name>
    <name type="common">African bullfrog</name>
    <dbReference type="NCBI Taxonomy" id="30357"/>
    <lineage>
        <taxon>Eukaryota</taxon>
        <taxon>Metazoa</taxon>
        <taxon>Chordata</taxon>
        <taxon>Craniata</taxon>
        <taxon>Vertebrata</taxon>
        <taxon>Euteleostomi</taxon>
        <taxon>Amphibia</taxon>
        <taxon>Batrachia</taxon>
        <taxon>Anura</taxon>
        <taxon>Neobatrachia</taxon>
        <taxon>Ranoidea</taxon>
        <taxon>Pyxicephalidae</taxon>
        <taxon>Pyxicephalinae</taxon>
        <taxon>Pyxicephalus</taxon>
    </lineage>
</organism>
<sequence length="276" mass="31628">MIFLGNLMIIVLVSYNKTLQSPMYFFLTQLSTNDILLTTVIIPNTLYVSLNDVGTISFAGCITQFYFFGASETSECLLLTVMSYDRYLAICNPLRYSVLMDRWLCLKLVIVSWILSFSAILIDTLSLSRLEYCRSNIIDHFFCDLDPLLEISCSDTYFLQLEVSLLSTPLVVMPFLMIVISYVFIIFSILKIQSKAGRKKAFSTCSSHLTVVCLFYGALISVYVVPTKGHSLNINKVLALFYTVMTPFLNPIIYTLRNQDFKEAFMKWRHNFHPNI</sequence>
<evidence type="ECO:0000256" key="8">
    <source>
        <dbReference type="ARBA" id="ARBA00023136"/>
    </source>
</evidence>
<feature type="transmembrane region" description="Helical" evidence="14">
    <location>
        <begin position="237"/>
        <end position="256"/>
    </location>
</feature>
<keyword evidence="18" id="KW-1185">Reference proteome</keyword>
<dbReference type="GO" id="GO:0004984">
    <property type="term" value="F:olfactory receptor activity"/>
    <property type="evidence" value="ECO:0007669"/>
    <property type="project" value="InterPro"/>
</dbReference>
<keyword evidence="15" id="KW-0732">Signal</keyword>
<evidence type="ECO:0000256" key="6">
    <source>
        <dbReference type="ARBA" id="ARBA00022989"/>
    </source>
</evidence>
<dbReference type="GO" id="GO:0005886">
    <property type="term" value="C:plasma membrane"/>
    <property type="evidence" value="ECO:0007669"/>
    <property type="project" value="UniProtKB-SubCell"/>
</dbReference>
<evidence type="ECO:0000256" key="12">
    <source>
        <dbReference type="ARBA" id="ARBA00023224"/>
    </source>
</evidence>
<dbReference type="Proteomes" id="UP001181693">
    <property type="component" value="Unassembled WGS sequence"/>
</dbReference>
<comment type="subcellular location">
    <subcellularLocation>
        <location evidence="1 14">Cell membrane</location>
        <topology evidence="1 14">Multi-pass membrane protein</topology>
    </subcellularLocation>
</comment>
<dbReference type="PRINTS" id="PR00237">
    <property type="entry name" value="GPCRRHODOPSN"/>
</dbReference>
<keyword evidence="9" id="KW-1015">Disulfide bond</keyword>
<feature type="domain" description="G-protein coupled receptors family 1 profile" evidence="16">
    <location>
        <begin position="5"/>
        <end position="254"/>
    </location>
</feature>
<keyword evidence="7 13" id="KW-0297">G-protein coupled receptor</keyword>
<evidence type="ECO:0000256" key="7">
    <source>
        <dbReference type="ARBA" id="ARBA00023040"/>
    </source>
</evidence>
<feature type="signal peptide" evidence="15">
    <location>
        <begin position="1"/>
        <end position="18"/>
    </location>
</feature>
<evidence type="ECO:0000256" key="10">
    <source>
        <dbReference type="ARBA" id="ARBA00023170"/>
    </source>
</evidence>
<keyword evidence="12 13" id="KW-0807">Transducer</keyword>
<dbReference type="Gene3D" id="1.20.1070.10">
    <property type="entry name" value="Rhodopsin 7-helix transmembrane proteins"/>
    <property type="match status" value="1"/>
</dbReference>
<dbReference type="AlphaFoldDB" id="A0AAV3AEC4"/>
<keyword evidence="5 14" id="KW-0552">Olfaction</keyword>
<dbReference type="EMBL" id="DYDO01000002">
    <property type="protein sequence ID" value="DBA29669.1"/>
    <property type="molecule type" value="Genomic_DNA"/>
</dbReference>
<keyword evidence="3 14" id="KW-0716">Sensory transduction</keyword>
<evidence type="ECO:0000256" key="5">
    <source>
        <dbReference type="ARBA" id="ARBA00022725"/>
    </source>
</evidence>
<reference evidence="17" key="1">
    <citation type="thesis" date="2020" institute="ProQuest LLC" country="789 East Eisenhower Parkway, Ann Arbor, MI, USA">
        <title>Comparative Genomics and Chromosome Evolution.</title>
        <authorList>
            <person name="Mudd A.B."/>
        </authorList>
    </citation>
    <scope>NUCLEOTIDE SEQUENCE</scope>
    <source>
        <strain evidence="17">1538</strain>
        <tissue evidence="17">Blood</tissue>
    </source>
</reference>
<evidence type="ECO:0000259" key="16">
    <source>
        <dbReference type="PROSITE" id="PS50262"/>
    </source>
</evidence>
<keyword evidence="8 14" id="KW-0472">Membrane</keyword>
<protein>
    <recommendedName>
        <fullName evidence="14">Olfactory receptor</fullName>
    </recommendedName>
</protein>
<evidence type="ECO:0000256" key="13">
    <source>
        <dbReference type="RuleBase" id="RU000688"/>
    </source>
</evidence>
<dbReference type="FunFam" id="1.20.1070.10:FF:000010">
    <property type="entry name" value="Olfactory receptor"/>
    <property type="match status" value="1"/>
</dbReference>
<evidence type="ECO:0000256" key="3">
    <source>
        <dbReference type="ARBA" id="ARBA00022606"/>
    </source>
</evidence>
<evidence type="ECO:0000256" key="1">
    <source>
        <dbReference type="ARBA" id="ARBA00004651"/>
    </source>
</evidence>
<dbReference type="PANTHER" id="PTHR24242">
    <property type="entry name" value="G-PROTEIN COUPLED RECEPTOR"/>
    <property type="match status" value="1"/>
</dbReference>
<comment type="similarity">
    <text evidence="13">Belongs to the G-protein coupled receptor 1 family.</text>
</comment>
<keyword evidence="6 14" id="KW-1133">Transmembrane helix</keyword>
<accession>A0AAV3AEC4</accession>
<dbReference type="InterPro" id="IPR000276">
    <property type="entry name" value="GPCR_Rhodpsn"/>
</dbReference>
<dbReference type="PROSITE" id="PS50262">
    <property type="entry name" value="G_PROTEIN_RECEP_F1_2"/>
    <property type="match status" value="1"/>
</dbReference>
<dbReference type="InterPro" id="IPR050939">
    <property type="entry name" value="Olfactory_GPCR1"/>
</dbReference>
<evidence type="ECO:0000256" key="11">
    <source>
        <dbReference type="ARBA" id="ARBA00023180"/>
    </source>
</evidence>
<keyword evidence="11" id="KW-0325">Glycoprotein</keyword>
<comment type="caution">
    <text evidence="17">The sequence shown here is derived from an EMBL/GenBank/DDBJ whole genome shotgun (WGS) entry which is preliminary data.</text>
</comment>
<dbReference type="InterPro" id="IPR017452">
    <property type="entry name" value="GPCR_Rhodpsn_7TM"/>
</dbReference>